<keyword evidence="2" id="KW-0479">Metal-binding</keyword>
<dbReference type="GO" id="GO:0016787">
    <property type="term" value="F:hydrolase activity"/>
    <property type="evidence" value="ECO:0007669"/>
    <property type="project" value="UniProtKB-KW"/>
</dbReference>
<dbReference type="CDD" id="cd07730">
    <property type="entry name" value="metallo-hydrolase-like_MBL-fold"/>
    <property type="match status" value="1"/>
</dbReference>
<keyword evidence="4" id="KW-0862">Zinc</keyword>
<protein>
    <recommendedName>
        <fullName evidence="5">Metallo-beta-lactamase domain-containing protein</fullName>
    </recommendedName>
</protein>
<dbReference type="PANTHER" id="PTHR42978:SF5">
    <property type="entry name" value="METALLO-BETA-LACTAMASE DOMAIN-CONTAINING PROTEIN"/>
    <property type="match status" value="1"/>
</dbReference>
<feature type="domain" description="Metallo-beta-lactamase" evidence="5">
    <location>
        <begin position="50"/>
        <end position="254"/>
    </location>
</feature>
<organism evidence="6 7">
    <name type="scientific">Exophiala mesophila</name>
    <name type="common">Black yeast-like fungus</name>
    <dbReference type="NCBI Taxonomy" id="212818"/>
    <lineage>
        <taxon>Eukaryota</taxon>
        <taxon>Fungi</taxon>
        <taxon>Dikarya</taxon>
        <taxon>Ascomycota</taxon>
        <taxon>Pezizomycotina</taxon>
        <taxon>Eurotiomycetes</taxon>
        <taxon>Chaetothyriomycetidae</taxon>
        <taxon>Chaetothyriales</taxon>
        <taxon>Herpotrichiellaceae</taxon>
        <taxon>Exophiala</taxon>
    </lineage>
</organism>
<proteinExistence type="inferred from homology"/>
<dbReference type="SMART" id="SM00849">
    <property type="entry name" value="Lactamase_B"/>
    <property type="match status" value="1"/>
</dbReference>
<dbReference type="SUPFAM" id="SSF56281">
    <property type="entry name" value="Metallo-hydrolase/oxidoreductase"/>
    <property type="match status" value="1"/>
</dbReference>
<dbReference type="InterPro" id="IPR001279">
    <property type="entry name" value="Metallo-B-lactamas"/>
</dbReference>
<evidence type="ECO:0000256" key="2">
    <source>
        <dbReference type="ARBA" id="ARBA00022723"/>
    </source>
</evidence>
<evidence type="ECO:0000256" key="3">
    <source>
        <dbReference type="ARBA" id="ARBA00022801"/>
    </source>
</evidence>
<dbReference type="Proteomes" id="UP000288859">
    <property type="component" value="Unassembled WGS sequence"/>
</dbReference>
<dbReference type="InterPro" id="IPR036866">
    <property type="entry name" value="RibonucZ/Hydroxyglut_hydro"/>
</dbReference>
<accession>A0A438MTK8</accession>
<dbReference type="Pfam" id="PF00753">
    <property type="entry name" value="Lactamase_B"/>
    <property type="match status" value="1"/>
</dbReference>
<dbReference type="EMBL" id="NAJM01000064">
    <property type="protein sequence ID" value="RVX66328.1"/>
    <property type="molecule type" value="Genomic_DNA"/>
</dbReference>
<comment type="caution">
    <text evidence="6">The sequence shown here is derived from an EMBL/GenBank/DDBJ whole genome shotgun (WGS) entry which is preliminary data.</text>
</comment>
<dbReference type="PANTHER" id="PTHR42978">
    <property type="entry name" value="QUORUM-QUENCHING LACTONASE YTNP-RELATED-RELATED"/>
    <property type="match status" value="1"/>
</dbReference>
<dbReference type="Gene3D" id="3.60.15.10">
    <property type="entry name" value="Ribonuclease Z/Hydroxyacylglutathione hydrolase-like"/>
    <property type="match status" value="1"/>
</dbReference>
<name>A0A438MTK8_EXOME</name>
<evidence type="ECO:0000256" key="4">
    <source>
        <dbReference type="ARBA" id="ARBA00022833"/>
    </source>
</evidence>
<evidence type="ECO:0000313" key="7">
    <source>
        <dbReference type="Proteomes" id="UP000288859"/>
    </source>
</evidence>
<evidence type="ECO:0000256" key="1">
    <source>
        <dbReference type="ARBA" id="ARBA00007749"/>
    </source>
</evidence>
<gene>
    <name evidence="6" type="ORF">B0A52_09759</name>
</gene>
<keyword evidence="3" id="KW-0378">Hydrolase</keyword>
<evidence type="ECO:0000313" key="6">
    <source>
        <dbReference type="EMBL" id="RVX66328.1"/>
    </source>
</evidence>
<dbReference type="InterPro" id="IPR051013">
    <property type="entry name" value="MBL_superfamily_lactonases"/>
</dbReference>
<sequence length="395" mass="43758">MASKSPAFKVPRGDVTVRVSLINPVNFGPAILKRFMAPDVPLLERFKDSPSLTFLIEHPSGRKLVWDLGIRKDYQNYSKSISDYLPTTNYNIQVDKNVVDILEENGIPGDDIEAVIWSHWHWDHIGDPSSFPPKTDLIVGQGFSEAMLPGYPTNPASPIRESDYVGRKLREIKFEGPNVIQIGQFPAYDYFGDGSFYLLDSPGHAIGHLCGLARTTPETFILTGGDVCHYAGIFRPSQHLPMPASIEPHPFQSHSHGAFCPGATWEKLQKDRGRTPIDTLFDMTFGHDVPLATKTMRQLQELDCDENVFVIIAHDSTANWQVNPIAGSGTPGWVMCLRTYVGEAYLQGQIGVKGVEIELGRLEPSDATQLTRHGIVGHTSIQQGAQQAQKALQSR</sequence>
<dbReference type="VEuPathDB" id="FungiDB:PV10_05236"/>
<dbReference type="GO" id="GO:0046872">
    <property type="term" value="F:metal ion binding"/>
    <property type="evidence" value="ECO:0007669"/>
    <property type="project" value="UniProtKB-KW"/>
</dbReference>
<evidence type="ECO:0000259" key="5">
    <source>
        <dbReference type="SMART" id="SM00849"/>
    </source>
</evidence>
<reference evidence="6 7" key="1">
    <citation type="submission" date="2017-03" db="EMBL/GenBank/DDBJ databases">
        <title>Genomes of endolithic fungi from Antarctica.</title>
        <authorList>
            <person name="Coleine C."/>
            <person name="Masonjones S."/>
            <person name="Stajich J.E."/>
        </authorList>
    </citation>
    <scope>NUCLEOTIDE SEQUENCE [LARGE SCALE GENOMIC DNA]</scope>
    <source>
        <strain evidence="6 7">CCFEE 6314</strain>
    </source>
</reference>
<dbReference type="OrthoDB" id="10250730at2759"/>
<comment type="similarity">
    <text evidence="1">Belongs to the metallo-beta-lactamase superfamily.</text>
</comment>
<dbReference type="AlphaFoldDB" id="A0A438MTK8"/>